<dbReference type="Proteomes" id="UP001176517">
    <property type="component" value="Unassembled WGS sequence"/>
</dbReference>
<keyword evidence="3 4" id="KW-0687">Ribonucleoprotein</keyword>
<dbReference type="InterPro" id="IPR001063">
    <property type="entry name" value="Ribosomal_uL22"/>
</dbReference>
<name>A0AAN6K0W2_9BASI</name>
<dbReference type="InterPro" id="IPR047867">
    <property type="entry name" value="Ribosomal_uL22_bac/org-type"/>
</dbReference>
<feature type="compositionally biased region" description="Low complexity" evidence="5">
    <location>
        <begin position="566"/>
        <end position="603"/>
    </location>
</feature>
<feature type="region of interest" description="Disordered" evidence="5">
    <location>
        <begin position="541"/>
        <end position="603"/>
    </location>
</feature>
<dbReference type="GO" id="GO:0005762">
    <property type="term" value="C:mitochondrial large ribosomal subunit"/>
    <property type="evidence" value="ECO:0007669"/>
    <property type="project" value="TreeGrafter"/>
</dbReference>
<evidence type="ECO:0000313" key="6">
    <source>
        <dbReference type="EMBL" id="KAK0557479.1"/>
    </source>
</evidence>
<feature type="region of interest" description="Disordered" evidence="5">
    <location>
        <begin position="78"/>
        <end position="116"/>
    </location>
</feature>
<evidence type="ECO:0000256" key="5">
    <source>
        <dbReference type="SAM" id="MobiDB-lite"/>
    </source>
</evidence>
<feature type="region of interest" description="Disordered" evidence="5">
    <location>
        <begin position="384"/>
        <end position="435"/>
    </location>
</feature>
<dbReference type="InterPro" id="IPR036394">
    <property type="entry name" value="Ribosomal_uL22_sf"/>
</dbReference>
<dbReference type="GO" id="GO:0006412">
    <property type="term" value="P:translation"/>
    <property type="evidence" value="ECO:0007669"/>
    <property type="project" value="InterPro"/>
</dbReference>
<accession>A0AAN6K0W2</accession>
<keyword evidence="7" id="KW-1185">Reference proteome</keyword>
<evidence type="ECO:0000313" key="7">
    <source>
        <dbReference type="Proteomes" id="UP001176517"/>
    </source>
</evidence>
<evidence type="ECO:0000256" key="1">
    <source>
        <dbReference type="ARBA" id="ARBA00009451"/>
    </source>
</evidence>
<protein>
    <recommendedName>
        <fullName evidence="8">Ribosomal protein L22</fullName>
    </recommendedName>
</protein>
<sequence length="603" mass="65523">MASTSAALVASAVTPSLRFCACSSRHALQSTTRRAVPTPSPIRPRRIAYSQRTLTTSAIASGIFDNIGNTLRRIAVGGRQEREAQQKRKGLLPDEAKRLEDDSKRASAYASAASDGSALLDEPETLDVFTASEAEEAHRKAQQLRRQARKRWNARDPVTGAALEHKYSTAQFKISPRKLNKLANQISSKPIDHAILQMEFSHKRAARRIKSTLALARDHAIAKGMDPARLVVSEAWVGKGPFLTRPDFKGRARMGVKHHPTARMSVVLRNGETHEEKERIRFLKAERLLRSMGTGGVARTERPIINHSPSKHQQSRSAGVLRSTSPHKKQHQHAHRLGDGDIAPRAGSSRDSAVPIKPTQRTAAKPKLGKSIDASTAKALFGGLKKDDASSSGGSSSKQNRKEIKTPPSRMGGSVPIGAPLMSSPRRALGDKTNASPERRIAQLPQIPAWIQNDAQLNSLPGDASLVAPGTQGILQSLPLPDEEIDDMFDGDKNSGELARNPPEERPDIFADLVLAAESLSLANRNFGNIIRSFYQNGEKDEEIPWEPPSLAEVMGDAFLPPTGPKPTSKPTTKPSTSKSSTTKPSTRPVRSTTTTTKRPARP</sequence>
<comment type="similarity">
    <text evidence="1 4">Belongs to the universal ribosomal protein uL22 family.</text>
</comment>
<dbReference type="SUPFAM" id="SSF54843">
    <property type="entry name" value="Ribosomal protein L22"/>
    <property type="match status" value="1"/>
</dbReference>
<proteinExistence type="inferred from homology"/>
<feature type="compositionally biased region" description="Basic residues" evidence="5">
    <location>
        <begin position="325"/>
        <end position="335"/>
    </location>
</feature>
<evidence type="ECO:0000256" key="4">
    <source>
        <dbReference type="RuleBase" id="RU004005"/>
    </source>
</evidence>
<feature type="compositionally biased region" description="Low complexity" evidence="5">
    <location>
        <begin position="106"/>
        <end position="116"/>
    </location>
</feature>
<dbReference type="Pfam" id="PF00237">
    <property type="entry name" value="Ribosomal_L22"/>
    <property type="match status" value="1"/>
</dbReference>
<dbReference type="GO" id="GO:0003735">
    <property type="term" value="F:structural constituent of ribosome"/>
    <property type="evidence" value="ECO:0007669"/>
    <property type="project" value="InterPro"/>
</dbReference>
<feature type="region of interest" description="Disordered" evidence="5">
    <location>
        <begin position="293"/>
        <end position="370"/>
    </location>
</feature>
<dbReference type="EMBL" id="JAPDMZ010000005">
    <property type="protein sequence ID" value="KAK0557479.1"/>
    <property type="molecule type" value="Genomic_DNA"/>
</dbReference>
<gene>
    <name evidence="6" type="ORF">OC846_000467</name>
</gene>
<evidence type="ECO:0008006" key="8">
    <source>
        <dbReference type="Google" id="ProtNLM"/>
    </source>
</evidence>
<dbReference type="Gene3D" id="3.90.470.10">
    <property type="entry name" value="Ribosomal protein L22/L17"/>
    <property type="match status" value="1"/>
</dbReference>
<evidence type="ECO:0000256" key="3">
    <source>
        <dbReference type="ARBA" id="ARBA00023274"/>
    </source>
</evidence>
<dbReference type="AlphaFoldDB" id="A0AAN6K0W2"/>
<feature type="compositionally biased region" description="Basic and acidic residues" evidence="5">
    <location>
        <begin position="79"/>
        <end position="105"/>
    </location>
</feature>
<evidence type="ECO:0000256" key="2">
    <source>
        <dbReference type="ARBA" id="ARBA00022980"/>
    </source>
</evidence>
<comment type="caution">
    <text evidence="6">The sequence shown here is derived from an EMBL/GenBank/DDBJ whole genome shotgun (WGS) entry which is preliminary data.</text>
</comment>
<dbReference type="PANTHER" id="PTHR13501:SF8">
    <property type="entry name" value="LARGE RIBOSOMAL SUBUNIT PROTEIN UL22M"/>
    <property type="match status" value="1"/>
</dbReference>
<organism evidence="6 7">
    <name type="scientific">Tilletia horrida</name>
    <dbReference type="NCBI Taxonomy" id="155126"/>
    <lineage>
        <taxon>Eukaryota</taxon>
        <taxon>Fungi</taxon>
        <taxon>Dikarya</taxon>
        <taxon>Basidiomycota</taxon>
        <taxon>Ustilaginomycotina</taxon>
        <taxon>Exobasidiomycetes</taxon>
        <taxon>Tilletiales</taxon>
        <taxon>Tilletiaceae</taxon>
        <taxon>Tilletia</taxon>
    </lineage>
</organism>
<keyword evidence="2 4" id="KW-0689">Ribosomal protein</keyword>
<reference evidence="6" key="1">
    <citation type="journal article" date="2023" name="PhytoFront">
        <title>Draft Genome Resources of Seven Strains of Tilletia horrida, Causal Agent of Kernel Smut of Rice.</title>
        <authorList>
            <person name="Khanal S."/>
            <person name="Antony Babu S."/>
            <person name="Zhou X.G."/>
        </authorList>
    </citation>
    <scope>NUCLEOTIDE SEQUENCE</scope>
    <source>
        <strain evidence="6">TX6</strain>
    </source>
</reference>
<dbReference type="PANTHER" id="PTHR13501">
    <property type="entry name" value="CHLOROPLAST 50S RIBOSOMAL PROTEIN L22-RELATED"/>
    <property type="match status" value="1"/>
</dbReference>